<dbReference type="GO" id="GO:0016491">
    <property type="term" value="F:oxidoreductase activity"/>
    <property type="evidence" value="ECO:0007669"/>
    <property type="project" value="InterPro"/>
</dbReference>
<sequence>MEMSGKGAIGLPEPDKETCLSRLLSARRSVRRFRDRPLDLRTVSQLLWVSYGYVTSRRRVVPSAGALYPMEVYLAVKTNGVEGLDPGVYLYEPESHGLRLVRSGDPAGDLYEACLRQMSVKEAPINIVVVGVPERIVAWYGDRGYQYMVLEAGHIGQNIYLAATEMSLGTVAIGAFDDDHVRRVLGLRESYVPLYIFPVGYPR</sequence>
<dbReference type="CDD" id="cd02142">
    <property type="entry name" value="McbC_SagB-like_oxidoreductase"/>
    <property type="match status" value="1"/>
</dbReference>
<dbReference type="InParanoid" id="I3TF47"/>
<dbReference type="InterPro" id="IPR052544">
    <property type="entry name" value="Bacteriocin_Proc_Enz"/>
</dbReference>
<name>I3TF47_THEC1</name>
<dbReference type="AlphaFoldDB" id="I3TF47"/>
<dbReference type="PANTHER" id="PTHR43745">
    <property type="entry name" value="NITROREDUCTASE MJ1384-RELATED"/>
    <property type="match status" value="1"/>
</dbReference>
<evidence type="ECO:0000313" key="2">
    <source>
        <dbReference type="EMBL" id="AFK51385.1"/>
    </source>
</evidence>
<dbReference type="EMBL" id="CP003531">
    <property type="protein sequence ID" value="AFK51385.1"/>
    <property type="molecule type" value="Genomic_DNA"/>
</dbReference>
<protein>
    <submittedName>
        <fullName evidence="2">Nitroreductase</fullName>
    </submittedName>
</protein>
<proteinExistence type="predicted"/>
<dbReference type="HOGENOM" id="CLU_059362_3_1_2"/>
<evidence type="ECO:0000313" key="3">
    <source>
        <dbReference type="Proteomes" id="UP000005270"/>
    </source>
</evidence>
<dbReference type="KEGG" id="thg:TCELL_0962"/>
<dbReference type="RefSeq" id="WP_014737635.1">
    <property type="nucleotide sequence ID" value="NC_017954.1"/>
</dbReference>
<dbReference type="PANTHER" id="PTHR43745:SF2">
    <property type="entry name" value="NITROREDUCTASE MJ1384-RELATED"/>
    <property type="match status" value="1"/>
</dbReference>
<dbReference type="STRING" id="1184251.TCELL_0962"/>
<feature type="domain" description="Nitroreductase" evidence="1">
    <location>
        <begin position="25"/>
        <end position="201"/>
    </location>
</feature>
<organism evidence="2 3">
    <name type="scientific">Thermogladius calderae (strain DSM 22663 / VKM B-2946 / 1633)</name>
    <dbReference type="NCBI Taxonomy" id="1184251"/>
    <lineage>
        <taxon>Archaea</taxon>
        <taxon>Thermoproteota</taxon>
        <taxon>Thermoprotei</taxon>
        <taxon>Desulfurococcales</taxon>
        <taxon>Desulfurococcaceae</taxon>
        <taxon>Thermogladius</taxon>
    </lineage>
</organism>
<keyword evidence="3" id="KW-1185">Reference proteome</keyword>
<accession>I3TF47</accession>
<dbReference type="Pfam" id="PF00881">
    <property type="entry name" value="Nitroreductase"/>
    <property type="match status" value="1"/>
</dbReference>
<dbReference type="NCBIfam" id="TIGR03605">
    <property type="entry name" value="antibiot_sagB"/>
    <property type="match status" value="1"/>
</dbReference>
<dbReference type="Proteomes" id="UP000005270">
    <property type="component" value="Chromosome"/>
</dbReference>
<dbReference type="InterPro" id="IPR000415">
    <property type="entry name" value="Nitroreductase-like"/>
</dbReference>
<dbReference type="eggNOG" id="arCOG00288">
    <property type="taxonomic scope" value="Archaea"/>
</dbReference>
<evidence type="ECO:0000259" key="1">
    <source>
        <dbReference type="Pfam" id="PF00881"/>
    </source>
</evidence>
<dbReference type="InterPro" id="IPR029479">
    <property type="entry name" value="Nitroreductase"/>
</dbReference>
<dbReference type="GeneID" id="13013279"/>
<gene>
    <name evidence="2" type="ordered locus">TCELL_0962</name>
</gene>
<dbReference type="SUPFAM" id="SSF55469">
    <property type="entry name" value="FMN-dependent nitroreductase-like"/>
    <property type="match status" value="1"/>
</dbReference>
<dbReference type="Gene3D" id="3.40.109.10">
    <property type="entry name" value="NADH Oxidase"/>
    <property type="match status" value="1"/>
</dbReference>
<reference evidence="2 3" key="1">
    <citation type="journal article" date="2012" name="J. Bacteriol.">
        <title>Complete genome sequence of the hyperthermophilic cellulolytic Crenarchaeon 'Thermogladius cellulolyticus' 1633.</title>
        <authorList>
            <person name="Mardanov A.V."/>
            <person name="Kochetkova T.V."/>
            <person name="Beletsky A.V."/>
            <person name="Bonch-Osmolovskaya E.A."/>
            <person name="Ravin N.V."/>
            <person name="Skryabin K.G."/>
        </authorList>
    </citation>
    <scope>NUCLEOTIDE SEQUENCE [LARGE SCALE GENOMIC DNA]</scope>
    <source>
        <strain evidence="3">DSM 22663 / VKM B-2946 / 1633</strain>
    </source>
</reference>
<dbReference type="InterPro" id="IPR020051">
    <property type="entry name" value="SagB-type_dehydrogenase"/>
</dbReference>